<feature type="domain" description="PpiC" evidence="13">
    <location>
        <begin position="344"/>
        <end position="439"/>
    </location>
</feature>
<dbReference type="Gene3D" id="3.10.50.40">
    <property type="match status" value="1"/>
</dbReference>
<evidence type="ECO:0000256" key="5">
    <source>
        <dbReference type="ARBA" id="ARBA00022989"/>
    </source>
</evidence>
<comment type="subcellular location">
    <subcellularLocation>
        <location evidence="1">Cell inner membrane</location>
        <topology evidence="1">Single-pass type II membrane protein</topology>
        <orientation evidence="1">Periplasmic side</orientation>
    </subcellularLocation>
</comment>
<name>A0AAE3MAF7_9BACT</name>
<comment type="caution">
    <text evidence="14">The sequence shown here is derived from an EMBL/GenBank/DDBJ whole genome shotgun (WGS) entry which is preliminary data.</text>
</comment>
<keyword evidence="4 12" id="KW-0812">Transmembrane</keyword>
<organism evidence="14 15">
    <name type="scientific">Plebeiibacterium marinum</name>
    <dbReference type="NCBI Taxonomy" id="2992111"/>
    <lineage>
        <taxon>Bacteria</taxon>
        <taxon>Pseudomonadati</taxon>
        <taxon>Bacteroidota</taxon>
        <taxon>Bacteroidia</taxon>
        <taxon>Marinilabiliales</taxon>
        <taxon>Marinilabiliaceae</taxon>
        <taxon>Plebeiibacterium</taxon>
    </lineage>
</organism>
<evidence type="ECO:0000313" key="15">
    <source>
        <dbReference type="Proteomes" id="UP001207408"/>
    </source>
</evidence>
<dbReference type="GO" id="GO:0003755">
    <property type="term" value="F:peptidyl-prolyl cis-trans isomerase activity"/>
    <property type="evidence" value="ECO:0007669"/>
    <property type="project" value="UniProtKB-KW"/>
</dbReference>
<evidence type="ECO:0000256" key="3">
    <source>
        <dbReference type="ARBA" id="ARBA00022519"/>
    </source>
</evidence>
<dbReference type="RefSeq" id="WP_301197461.1">
    <property type="nucleotide sequence ID" value="NZ_JAPDPI010000002.1"/>
</dbReference>
<dbReference type="InterPro" id="IPR000297">
    <property type="entry name" value="PPIase_PpiC"/>
</dbReference>
<keyword evidence="15" id="KW-1185">Reference proteome</keyword>
<dbReference type="PANTHER" id="PTHR47529:SF1">
    <property type="entry name" value="PERIPLASMIC CHAPERONE PPID"/>
    <property type="match status" value="1"/>
</dbReference>
<proteinExistence type="inferred from homology"/>
<comment type="similarity">
    <text evidence="8">Belongs to the PpiD chaperone family.</text>
</comment>
<keyword evidence="5 12" id="KW-1133">Transmembrane helix</keyword>
<evidence type="ECO:0000256" key="9">
    <source>
        <dbReference type="ARBA" id="ARBA00040743"/>
    </source>
</evidence>
<dbReference type="AlphaFoldDB" id="A0AAE3MAF7"/>
<protein>
    <recommendedName>
        <fullName evidence="9">Periplasmic chaperone PpiD</fullName>
    </recommendedName>
    <alternativeName>
        <fullName evidence="10">Periplasmic folding chaperone</fullName>
    </alternativeName>
</protein>
<dbReference type="SUPFAM" id="SSF109998">
    <property type="entry name" value="Triger factor/SurA peptide-binding domain-like"/>
    <property type="match status" value="1"/>
</dbReference>
<dbReference type="InterPro" id="IPR027304">
    <property type="entry name" value="Trigger_fact/SurA_dom_sf"/>
</dbReference>
<dbReference type="SUPFAM" id="SSF54534">
    <property type="entry name" value="FKBP-like"/>
    <property type="match status" value="1"/>
</dbReference>
<evidence type="ECO:0000256" key="2">
    <source>
        <dbReference type="ARBA" id="ARBA00022475"/>
    </source>
</evidence>
<dbReference type="Pfam" id="PF13623">
    <property type="entry name" value="SurA_N_2"/>
    <property type="match status" value="1"/>
</dbReference>
<dbReference type="Proteomes" id="UP001207408">
    <property type="component" value="Unassembled WGS sequence"/>
</dbReference>
<evidence type="ECO:0000313" key="14">
    <source>
        <dbReference type="EMBL" id="MCW3804236.1"/>
    </source>
</evidence>
<dbReference type="PANTHER" id="PTHR47529">
    <property type="entry name" value="PEPTIDYL-PROLYL CIS-TRANS ISOMERASE D"/>
    <property type="match status" value="1"/>
</dbReference>
<evidence type="ECO:0000256" key="4">
    <source>
        <dbReference type="ARBA" id="ARBA00022692"/>
    </source>
</evidence>
<evidence type="ECO:0000259" key="13">
    <source>
        <dbReference type="PROSITE" id="PS50198"/>
    </source>
</evidence>
<keyword evidence="11" id="KW-0697">Rotamase</keyword>
<evidence type="ECO:0000256" key="1">
    <source>
        <dbReference type="ARBA" id="ARBA00004382"/>
    </source>
</evidence>
<keyword evidence="11 14" id="KW-0413">Isomerase</keyword>
<feature type="transmembrane region" description="Helical" evidence="12">
    <location>
        <begin position="12"/>
        <end position="32"/>
    </location>
</feature>
<gene>
    <name evidence="14" type="ORF">OM074_01295</name>
</gene>
<evidence type="ECO:0000256" key="10">
    <source>
        <dbReference type="ARBA" id="ARBA00042775"/>
    </source>
</evidence>
<keyword evidence="2" id="KW-1003">Cell membrane</keyword>
<keyword evidence="7" id="KW-0143">Chaperone</keyword>
<evidence type="ECO:0000256" key="7">
    <source>
        <dbReference type="ARBA" id="ARBA00023186"/>
    </source>
</evidence>
<evidence type="ECO:0000256" key="12">
    <source>
        <dbReference type="SAM" id="Phobius"/>
    </source>
</evidence>
<keyword evidence="3" id="KW-0997">Cell inner membrane</keyword>
<sequence>MATLERIRNKGGILVAVVIGLALFAFIIGDFLKNNGGGNQASSIEVGDINGTTISYAAYQNEINKSEDFRKLQTGQSSLDANTQHQIMNQVWEQMIQDVLMGEKYEEAGIAVSTEEILEMATGKNAHPAIRQMFSDPQTGVFNQAAVINFLRNRKRDRNANIYWEYIENAIVKEKLNSKYSNLFSKGIYTTQNMVNSEAKAALRSVDFDFVAVNYTTIPDSTVEVSNSEIKDYFTNHMEDFKQDAERSIQYVSFTVNPSKEDEQLAEKWITDTKDEFSNTELDAGQFVTMNSDLPYEDKNIKADDLRISIKEFVENGKEGDVFGPYLEDNAYKLSRIVSIKQLPDSVRARHILIQEQNPATANSIADSLMNLIKKGEDFAELARKHSKDNGSAINGGDLNWFKEGMMVKPFNDACFNAKKGDVVKVETQFGVHIINIQNVGEKVTKYNVATLAREIKYSSKTYQQVYSEANRFAANNNSADKFKEAIKTENKTPRYATLKANDREVRGLESSRRLVQWAFEGEINDMSPTIYEFGNQFVIAVITDAKEKGYQDINDVAVRIRAILAKDKKAEIIMKKFITNTASSQSLSSVAQKMESTVQTANNINFASYQVPGAGFEPALVGLATSSDINKISAPVKGNRGVYVVKVTSETVAEEANTEMAKRTLDQATSSKINYSLSRSIRDEAEIIDERAKYF</sequence>
<reference evidence="14" key="1">
    <citation type="submission" date="2022-10" db="EMBL/GenBank/DDBJ databases">
        <authorList>
            <person name="Yu W.X."/>
        </authorList>
    </citation>
    <scope>NUCLEOTIDE SEQUENCE</scope>
    <source>
        <strain evidence="14">D04</strain>
    </source>
</reference>
<evidence type="ECO:0000256" key="11">
    <source>
        <dbReference type="PROSITE-ProRule" id="PRU00278"/>
    </source>
</evidence>
<keyword evidence="6 12" id="KW-0472">Membrane</keyword>
<dbReference type="InterPro" id="IPR046357">
    <property type="entry name" value="PPIase_dom_sf"/>
</dbReference>
<dbReference type="Pfam" id="PF13616">
    <property type="entry name" value="Rotamase_3"/>
    <property type="match status" value="1"/>
</dbReference>
<dbReference type="EMBL" id="JAPDPI010000002">
    <property type="protein sequence ID" value="MCW3804236.1"/>
    <property type="molecule type" value="Genomic_DNA"/>
</dbReference>
<dbReference type="PROSITE" id="PS50198">
    <property type="entry name" value="PPIC_PPIASE_2"/>
    <property type="match status" value="1"/>
</dbReference>
<dbReference type="InterPro" id="IPR052029">
    <property type="entry name" value="PpiD_chaperone"/>
</dbReference>
<dbReference type="GO" id="GO:0005886">
    <property type="term" value="C:plasma membrane"/>
    <property type="evidence" value="ECO:0007669"/>
    <property type="project" value="UniProtKB-SubCell"/>
</dbReference>
<evidence type="ECO:0000256" key="8">
    <source>
        <dbReference type="ARBA" id="ARBA00038408"/>
    </source>
</evidence>
<evidence type="ECO:0000256" key="6">
    <source>
        <dbReference type="ARBA" id="ARBA00023136"/>
    </source>
</evidence>
<accession>A0AAE3MAF7</accession>